<dbReference type="PANTHER" id="PTHR19328">
    <property type="entry name" value="HEDGEHOG-INTERACTING PROTEIN"/>
    <property type="match status" value="1"/>
</dbReference>
<dbReference type="SUPFAM" id="SSF50952">
    <property type="entry name" value="Soluble quinoprotein glucose dehydrogenase"/>
    <property type="match status" value="1"/>
</dbReference>
<proteinExistence type="predicted"/>
<dbReference type="Gene3D" id="2.120.10.30">
    <property type="entry name" value="TolB, C-terminal domain"/>
    <property type="match status" value="1"/>
</dbReference>
<protein>
    <recommendedName>
        <fullName evidence="1">Glucose/Sorbosone dehydrogenase domain-containing protein</fullName>
    </recommendedName>
</protein>
<reference evidence="2" key="1">
    <citation type="submission" date="2018-06" db="EMBL/GenBank/DDBJ databases">
        <authorList>
            <person name="Zhirakovskaya E."/>
        </authorList>
    </citation>
    <scope>NUCLEOTIDE SEQUENCE</scope>
</reference>
<dbReference type="PANTHER" id="PTHR19328:SF75">
    <property type="entry name" value="ALDOSE SUGAR DEHYDROGENASE YLII"/>
    <property type="match status" value="1"/>
</dbReference>
<dbReference type="InterPro" id="IPR011042">
    <property type="entry name" value="6-blade_b-propeller_TolB-like"/>
</dbReference>
<evidence type="ECO:0000313" key="2">
    <source>
        <dbReference type="EMBL" id="VAW35081.1"/>
    </source>
</evidence>
<gene>
    <name evidence="2" type="ORF">MNBD_CHLOROFLEXI01-574</name>
</gene>
<sequence>MNKQNYWIGLSLLVGAFLVTMGLVGETAVSAQPPHAPESPNGVVGLTVAPVESGFILPVDIANAGDDRLFIVEQAGVIRIIDANGDVLDEPFLDINGIVDSETHNERGLLGLAFHPDYPNTPYFYVNYTAVSGSGDTVIARYTVSSDPNIADAGSAVEILRIDQPQGNHNAGDLNFGPQDGYLYIAMGDGGSSNDSGTGHNAAIGNAQDMTQLLGKVLRINVNADSGTSPDCGSIDGGGIPPYTIPNDNPFSSNGDGICNEIWASGLRNPWRVSFDRETFDYYIADVGQSGWEEVNFQPASSTGGENYGWRCYEGGANAPVSDHFTGIDSLAECSNSYVFPFDDYDRGSGMNEGNSITGGYVYRGSQFPTLAGIYIYADFISGNFWLAQNSGGWNITPLGNIGLSNPSSFGEGCDGELYVASHGGTIYQIQASGGAKPAGVILDNFVYLPLVIGGNGAGLTCSG</sequence>
<name>A0A3B0UVR7_9ZZZZ</name>
<organism evidence="2">
    <name type="scientific">hydrothermal vent metagenome</name>
    <dbReference type="NCBI Taxonomy" id="652676"/>
    <lineage>
        <taxon>unclassified sequences</taxon>
        <taxon>metagenomes</taxon>
        <taxon>ecological metagenomes</taxon>
    </lineage>
</organism>
<dbReference type="Pfam" id="PF07995">
    <property type="entry name" value="GSDH"/>
    <property type="match status" value="1"/>
</dbReference>
<dbReference type="InterPro" id="IPR012938">
    <property type="entry name" value="Glc/Sorbosone_DH"/>
</dbReference>
<evidence type="ECO:0000259" key="1">
    <source>
        <dbReference type="Pfam" id="PF07995"/>
    </source>
</evidence>
<dbReference type="EMBL" id="UOEU01000569">
    <property type="protein sequence ID" value="VAW35081.1"/>
    <property type="molecule type" value="Genomic_DNA"/>
</dbReference>
<dbReference type="InterPro" id="IPR011041">
    <property type="entry name" value="Quinoprot_gluc/sorb_DH_b-prop"/>
</dbReference>
<accession>A0A3B0UVR7</accession>
<feature type="domain" description="Glucose/Sorbosone dehydrogenase" evidence="1">
    <location>
        <begin position="58"/>
        <end position="376"/>
    </location>
</feature>
<dbReference type="AlphaFoldDB" id="A0A3B0UVR7"/>